<sequence length="317" mass="34292">MPAFYAQLASDRLLHFNGDQVPTFLQGQLTCDCLQVSESQSVQGALCSAQGRVVTDCRVLCLGDTHYALRLRSDLRDITHATLEKYAMFSRTQISERNDQWTLLGLWGEDAATVLRTIAGATPDGRDRCLTTDALVACQADDAGEAFEVLVTRAAISDVLAALAPQARECPEAHWQQNELRRGLVRTTAELSASHVPQVLNYDLAGLLNFRKGCYIGQEVVARLHYKGKSKRRCGIYSVAEAADLEAGATLAPEADGRAVGSVLRIIRAAGEPSLVLALITVADSELPLIVKDAGTHRPHLQPVPLPYSLRGSSEAS</sequence>
<dbReference type="EMBL" id="SLWX01000002">
    <property type="protein sequence ID" value="TCO77719.1"/>
    <property type="molecule type" value="Genomic_DNA"/>
</dbReference>
<dbReference type="RefSeq" id="WP_162883764.1">
    <property type="nucleotide sequence ID" value="NZ_QQSW01000001.1"/>
</dbReference>
<dbReference type="PANTHER" id="PTHR22602:SF0">
    <property type="entry name" value="TRANSFERASE CAF17, MITOCHONDRIAL-RELATED"/>
    <property type="match status" value="1"/>
</dbReference>
<organism evidence="3 4">
    <name type="scientific">Chromatocurvus halotolerans</name>
    <dbReference type="NCBI Taxonomy" id="1132028"/>
    <lineage>
        <taxon>Bacteria</taxon>
        <taxon>Pseudomonadati</taxon>
        <taxon>Pseudomonadota</taxon>
        <taxon>Gammaproteobacteria</taxon>
        <taxon>Cellvibrionales</taxon>
        <taxon>Halieaceae</taxon>
        <taxon>Chromatocurvus</taxon>
    </lineage>
</organism>
<dbReference type="PIRSF" id="PIRSF006487">
    <property type="entry name" value="GcvT"/>
    <property type="match status" value="1"/>
</dbReference>
<comment type="caution">
    <text evidence="3">The sequence shown here is derived from an EMBL/GenBank/DDBJ whole genome shotgun (WGS) entry which is preliminary data.</text>
</comment>
<dbReference type="Gene3D" id="2.40.30.160">
    <property type="match status" value="1"/>
</dbReference>
<protein>
    <recommendedName>
        <fullName evidence="2">GCVT N-terminal domain-containing protein</fullName>
    </recommendedName>
</protein>
<proteinExistence type="predicted"/>
<evidence type="ECO:0000313" key="3">
    <source>
        <dbReference type="EMBL" id="TCO77719.1"/>
    </source>
</evidence>
<feature type="binding site" evidence="1">
    <location>
        <position position="148"/>
    </location>
    <ligand>
        <name>substrate</name>
    </ligand>
</feature>
<feature type="domain" description="GCVT N-terminal" evidence="2">
    <location>
        <begin position="15"/>
        <end position="120"/>
    </location>
</feature>
<accession>A0A4R2L1J0</accession>
<keyword evidence="4" id="KW-1185">Reference proteome</keyword>
<dbReference type="InterPro" id="IPR045179">
    <property type="entry name" value="YgfZ/GcvT"/>
</dbReference>
<dbReference type="Proteomes" id="UP000294980">
    <property type="component" value="Unassembled WGS sequence"/>
</dbReference>
<reference evidence="3 4" key="1">
    <citation type="submission" date="2019-03" db="EMBL/GenBank/DDBJ databases">
        <title>Genomic Encyclopedia of Type Strains, Phase IV (KMG-IV): sequencing the most valuable type-strain genomes for metagenomic binning, comparative biology and taxonomic classification.</title>
        <authorList>
            <person name="Goeker M."/>
        </authorList>
    </citation>
    <scope>NUCLEOTIDE SEQUENCE [LARGE SCALE GENOMIC DNA]</scope>
    <source>
        <strain evidence="3 4">DSM 23344</strain>
    </source>
</reference>
<dbReference type="PANTHER" id="PTHR22602">
    <property type="entry name" value="TRANSFERASE CAF17, MITOCHONDRIAL-RELATED"/>
    <property type="match status" value="1"/>
</dbReference>
<dbReference type="GO" id="GO:0016226">
    <property type="term" value="P:iron-sulfur cluster assembly"/>
    <property type="evidence" value="ECO:0007669"/>
    <property type="project" value="TreeGrafter"/>
</dbReference>
<dbReference type="InterPro" id="IPR017703">
    <property type="entry name" value="YgfZ/GCV_T_CS"/>
</dbReference>
<dbReference type="AlphaFoldDB" id="A0A4R2L1J0"/>
<gene>
    <name evidence="3" type="ORF">EV688_102176</name>
</gene>
<evidence type="ECO:0000256" key="1">
    <source>
        <dbReference type="PIRSR" id="PIRSR006487-1"/>
    </source>
</evidence>
<dbReference type="Pfam" id="PF01571">
    <property type="entry name" value="GCV_T"/>
    <property type="match status" value="1"/>
</dbReference>
<dbReference type="Gene3D" id="3.30.70.1400">
    <property type="entry name" value="Aminomethyltransferase beta-barrel domains"/>
    <property type="match status" value="1"/>
</dbReference>
<name>A0A4R2L1J0_9GAMM</name>
<dbReference type="Gene3D" id="3.30.70.1630">
    <property type="match status" value="1"/>
</dbReference>
<evidence type="ECO:0000313" key="4">
    <source>
        <dbReference type="Proteomes" id="UP000294980"/>
    </source>
</evidence>
<dbReference type="NCBIfam" id="TIGR03317">
    <property type="entry name" value="ygfZ_signature"/>
    <property type="match status" value="1"/>
</dbReference>
<dbReference type="SUPFAM" id="SSF103025">
    <property type="entry name" value="Folate-binding domain"/>
    <property type="match status" value="1"/>
</dbReference>
<evidence type="ECO:0000259" key="2">
    <source>
        <dbReference type="Pfam" id="PF01571"/>
    </source>
</evidence>
<dbReference type="InterPro" id="IPR006222">
    <property type="entry name" value="GCVT_N"/>
</dbReference>